<keyword evidence="4" id="KW-1185">Reference proteome</keyword>
<evidence type="ECO:0000256" key="2">
    <source>
        <dbReference type="SAM" id="SignalP"/>
    </source>
</evidence>
<protein>
    <recommendedName>
        <fullName evidence="5">DUF1002 domain-containing protein</fullName>
    </recommendedName>
</protein>
<dbReference type="AlphaFoldDB" id="A0A0C2SF79"/>
<keyword evidence="2" id="KW-0732">Signal</keyword>
<keyword evidence="1" id="KW-0175">Coiled coil</keyword>
<dbReference type="RefSeq" id="WP_407637910.1">
    <property type="nucleotide sequence ID" value="NZ_JXRQ01000011.1"/>
</dbReference>
<dbReference type="STRING" id="135826.KP77_05910"/>
<evidence type="ECO:0000313" key="4">
    <source>
        <dbReference type="Proteomes" id="UP000031950"/>
    </source>
</evidence>
<organism evidence="3 4">
    <name type="scientific">Jeotgalibacillus alimentarius</name>
    <dbReference type="NCBI Taxonomy" id="135826"/>
    <lineage>
        <taxon>Bacteria</taxon>
        <taxon>Bacillati</taxon>
        <taxon>Bacillota</taxon>
        <taxon>Bacilli</taxon>
        <taxon>Bacillales</taxon>
        <taxon>Caryophanaceae</taxon>
        <taxon>Jeotgalibacillus</taxon>
    </lineage>
</organism>
<dbReference type="PATRIC" id="fig|135826.4.peg.586"/>
<evidence type="ECO:0000313" key="3">
    <source>
        <dbReference type="EMBL" id="KIL52564.1"/>
    </source>
</evidence>
<proteinExistence type="predicted"/>
<evidence type="ECO:0008006" key="5">
    <source>
        <dbReference type="Google" id="ProtNLM"/>
    </source>
</evidence>
<sequence length="311" mass="34476">MMKRMLTALLTMALIIPAFQTANASDHNTDEGIDERFGLPILVLGGNLDDAQKQEVREMLGVNDPETVEEVVVTGEDLVRYIEGEDSRARMYSSAKITREDEGHGLVIERVNPENITQVTDTMYANALLTAGIENATVEIASPVKVSGHSALTGIYKAYEVSGEQLDTARLEVANDELNLATDLAEGEGIDQEKVSELLAEIKQAIAEQNPATREDIEQIINDQLSNLEINLSEEDRQRLTDLFEQMRNLNINFDNVSEQLNDLSTAIQDRLSDVVNDEGFWQSVRDFFQGLIDAISNLFGGSEEEPINES</sequence>
<feature type="chain" id="PRO_5002171902" description="DUF1002 domain-containing protein" evidence="2">
    <location>
        <begin position="25"/>
        <end position="311"/>
    </location>
</feature>
<dbReference type="Pfam" id="PF06207">
    <property type="entry name" value="DUF1002"/>
    <property type="match status" value="1"/>
</dbReference>
<dbReference type="EMBL" id="JXRQ01000011">
    <property type="protein sequence ID" value="KIL52564.1"/>
    <property type="molecule type" value="Genomic_DNA"/>
</dbReference>
<feature type="coiled-coil region" evidence="1">
    <location>
        <begin position="240"/>
        <end position="267"/>
    </location>
</feature>
<reference evidence="3 4" key="1">
    <citation type="submission" date="2015-01" db="EMBL/GenBank/DDBJ databases">
        <title>Genome sequence of Jeotgalibacillus alimentarius.</title>
        <authorList>
            <person name="Goh K.M."/>
            <person name="Chan K.-G."/>
            <person name="Yaakop A.S."/>
            <person name="Ee R."/>
            <person name="Gan H.M."/>
            <person name="Chan C.S."/>
        </authorList>
    </citation>
    <scope>NUCLEOTIDE SEQUENCE [LARGE SCALE GENOMIC DNA]</scope>
    <source>
        <strain evidence="3 4">YKJ-13</strain>
    </source>
</reference>
<dbReference type="Proteomes" id="UP000031950">
    <property type="component" value="Unassembled WGS sequence"/>
</dbReference>
<comment type="caution">
    <text evidence="3">The sequence shown here is derived from an EMBL/GenBank/DDBJ whole genome shotgun (WGS) entry which is preliminary data.</text>
</comment>
<dbReference type="InterPro" id="IPR009343">
    <property type="entry name" value="DUF1002"/>
</dbReference>
<feature type="signal peptide" evidence="2">
    <location>
        <begin position="1"/>
        <end position="24"/>
    </location>
</feature>
<accession>A0A0C2SF79</accession>
<gene>
    <name evidence="3" type="ORF">KP77_05910</name>
</gene>
<evidence type="ECO:0000256" key="1">
    <source>
        <dbReference type="SAM" id="Coils"/>
    </source>
</evidence>
<name>A0A0C2SF79_9BACL</name>